<evidence type="ECO:0000259" key="1">
    <source>
        <dbReference type="Pfam" id="PF01261"/>
    </source>
</evidence>
<reference evidence="3" key="1">
    <citation type="submission" date="2015-10" db="EMBL/GenBank/DDBJ databases">
        <title>Genome of Paenibacillus bovis sp. nov.</title>
        <authorList>
            <person name="Wu Z."/>
            <person name="Gao C."/>
            <person name="Liu Z."/>
            <person name="Zheng H."/>
        </authorList>
    </citation>
    <scope>NUCLEOTIDE SEQUENCE [LARGE SCALE GENOMIC DNA]</scope>
    <source>
        <strain evidence="3">BD3526</strain>
    </source>
</reference>
<dbReference type="InterPro" id="IPR036237">
    <property type="entry name" value="Xyl_isomerase-like_sf"/>
</dbReference>
<evidence type="ECO:0000313" key="3">
    <source>
        <dbReference type="Proteomes" id="UP000078148"/>
    </source>
</evidence>
<dbReference type="OrthoDB" id="104997at2"/>
<dbReference type="Gene3D" id="3.20.20.150">
    <property type="entry name" value="Divalent-metal-dependent TIM barrel enzymes"/>
    <property type="match status" value="1"/>
</dbReference>
<dbReference type="Pfam" id="PF01261">
    <property type="entry name" value="AP_endonuc_2"/>
    <property type="match status" value="1"/>
</dbReference>
<gene>
    <name evidence="2" type="ORF">AR543_01025</name>
</gene>
<keyword evidence="3" id="KW-1185">Reference proteome</keyword>
<dbReference type="EMBL" id="CP013023">
    <property type="protein sequence ID" value="ANF94752.1"/>
    <property type="molecule type" value="Genomic_DNA"/>
</dbReference>
<dbReference type="GO" id="GO:0016853">
    <property type="term" value="F:isomerase activity"/>
    <property type="evidence" value="ECO:0007669"/>
    <property type="project" value="UniProtKB-KW"/>
</dbReference>
<dbReference type="PANTHER" id="PTHR12110">
    <property type="entry name" value="HYDROXYPYRUVATE ISOMERASE"/>
    <property type="match status" value="1"/>
</dbReference>
<keyword evidence="2" id="KW-0413">Isomerase</keyword>
<proteinExistence type="predicted"/>
<dbReference type="AlphaFoldDB" id="A0A172ZBK4"/>
<sequence length="284" mass="31779">MKLSVFTVCTPDLTPEQLITAAAAAGIEGIEWRYAGIPADAAEESPSYWRHNRCSLDPDMSSERLQMIRLAVEQERMRSIALVPYLKCGDLDKAHQAFDTAQQLGATMMRVGVPRYDRQRHYEDLETEAVRYLSSIQEMASQYGIKALVETHHETIAPSASLAMRLVGHLNPAHVGVLYDPGNLVHEGYENYLMGIQLLGPYLAHVHIKNAGWIRSSDGRWQCEWMPLLEGSVSWTQLVADLAAAGYDGYLGVEDFSGQFGSAEMLQHFANVFREQLQQHGQEV</sequence>
<name>A0A172ZBK4_9BACL</name>
<dbReference type="Proteomes" id="UP000078148">
    <property type="component" value="Chromosome"/>
</dbReference>
<dbReference type="KEGG" id="pbv:AR543_01025"/>
<dbReference type="InterPro" id="IPR050312">
    <property type="entry name" value="IolE/XylAMocC-like"/>
</dbReference>
<dbReference type="RefSeq" id="WP_060531034.1">
    <property type="nucleotide sequence ID" value="NZ_CP013023.1"/>
</dbReference>
<dbReference type="SUPFAM" id="SSF51658">
    <property type="entry name" value="Xylose isomerase-like"/>
    <property type="match status" value="1"/>
</dbReference>
<accession>A0A172ZBK4</accession>
<dbReference type="InterPro" id="IPR013022">
    <property type="entry name" value="Xyl_isomerase-like_TIM-brl"/>
</dbReference>
<protein>
    <submittedName>
        <fullName evidence="2">Xylose isomerase</fullName>
    </submittedName>
</protein>
<dbReference type="PANTHER" id="PTHR12110:SF41">
    <property type="entry name" value="INOSOSE DEHYDRATASE"/>
    <property type="match status" value="1"/>
</dbReference>
<organism evidence="2 3">
    <name type="scientific">Paenibacillus bovis</name>
    <dbReference type="NCBI Taxonomy" id="1616788"/>
    <lineage>
        <taxon>Bacteria</taxon>
        <taxon>Bacillati</taxon>
        <taxon>Bacillota</taxon>
        <taxon>Bacilli</taxon>
        <taxon>Bacillales</taxon>
        <taxon>Paenibacillaceae</taxon>
        <taxon>Paenibacillus</taxon>
    </lineage>
</organism>
<dbReference type="STRING" id="1616788.AR543_01025"/>
<evidence type="ECO:0000313" key="2">
    <source>
        <dbReference type="EMBL" id="ANF94752.1"/>
    </source>
</evidence>
<feature type="domain" description="Xylose isomerase-like TIM barrel" evidence="1">
    <location>
        <begin position="20"/>
        <end position="266"/>
    </location>
</feature>
<reference evidence="2 3" key="2">
    <citation type="journal article" date="2016" name="Int. J. Syst. Evol. Microbiol.">
        <title>Paenibacillus bovis sp. nov., isolated from raw yak (Bos grunniens) milk.</title>
        <authorList>
            <person name="Gao C."/>
            <person name="Han J."/>
            <person name="Liu Z."/>
            <person name="Xu X."/>
            <person name="Hang F."/>
            <person name="Wu Z."/>
        </authorList>
    </citation>
    <scope>NUCLEOTIDE SEQUENCE [LARGE SCALE GENOMIC DNA]</scope>
    <source>
        <strain evidence="2 3">BD3526</strain>
    </source>
</reference>